<comment type="caution">
    <text evidence="6">The sequence shown here is derived from an EMBL/GenBank/DDBJ whole genome shotgun (WGS) entry which is preliminary data.</text>
</comment>
<dbReference type="Proteomes" id="UP001055108">
    <property type="component" value="Unassembled WGS sequence"/>
</dbReference>
<reference evidence="6" key="1">
    <citation type="journal article" date="2016" name="Front. Microbiol.">
        <title>Genome Sequence of the Piezophilic, Mesophilic Sulfate-Reducing Bacterium Desulfovibrio indicus J2T.</title>
        <authorList>
            <person name="Cao J."/>
            <person name="Maignien L."/>
            <person name="Shao Z."/>
            <person name="Alain K."/>
            <person name="Jebbar M."/>
        </authorList>
    </citation>
    <scope>NUCLEOTIDE SEQUENCE</scope>
    <source>
        <strain evidence="6">NBRC 103626</strain>
    </source>
</reference>
<feature type="domain" description="HTH cro/C1-type" evidence="5">
    <location>
        <begin position="4"/>
        <end position="58"/>
    </location>
</feature>
<dbReference type="CDD" id="cd00093">
    <property type="entry name" value="HTH_XRE"/>
    <property type="match status" value="1"/>
</dbReference>
<dbReference type="InterPro" id="IPR036286">
    <property type="entry name" value="LexA/Signal_pep-like_sf"/>
</dbReference>
<organism evidence="6 7">
    <name type="scientific">Methylobacterium gregans</name>
    <dbReference type="NCBI Taxonomy" id="374424"/>
    <lineage>
        <taxon>Bacteria</taxon>
        <taxon>Pseudomonadati</taxon>
        <taxon>Pseudomonadota</taxon>
        <taxon>Alphaproteobacteria</taxon>
        <taxon>Hyphomicrobiales</taxon>
        <taxon>Methylobacteriaceae</taxon>
        <taxon>Methylobacterium</taxon>
    </lineage>
</organism>
<evidence type="ECO:0000256" key="2">
    <source>
        <dbReference type="ARBA" id="ARBA00023125"/>
    </source>
</evidence>
<dbReference type="Pfam" id="PF01381">
    <property type="entry name" value="HTH_3"/>
    <property type="match status" value="1"/>
</dbReference>
<evidence type="ECO:0000256" key="1">
    <source>
        <dbReference type="ARBA" id="ARBA00023015"/>
    </source>
</evidence>
<dbReference type="EMBL" id="BPQM01000026">
    <property type="protein sequence ID" value="GJD77973.1"/>
    <property type="molecule type" value="Genomic_DNA"/>
</dbReference>
<evidence type="ECO:0000256" key="3">
    <source>
        <dbReference type="ARBA" id="ARBA00023163"/>
    </source>
</evidence>
<dbReference type="GO" id="GO:0003677">
    <property type="term" value="F:DNA binding"/>
    <property type="evidence" value="ECO:0007669"/>
    <property type="project" value="UniProtKB-KW"/>
</dbReference>
<keyword evidence="2" id="KW-0238">DNA-binding</keyword>
<dbReference type="SMART" id="SM00530">
    <property type="entry name" value="HTH_XRE"/>
    <property type="match status" value="1"/>
</dbReference>
<dbReference type="CDD" id="cd06529">
    <property type="entry name" value="S24_LexA-like"/>
    <property type="match status" value="1"/>
</dbReference>
<dbReference type="Pfam" id="PF00717">
    <property type="entry name" value="Peptidase_S24"/>
    <property type="match status" value="1"/>
</dbReference>
<keyword evidence="7" id="KW-1185">Reference proteome</keyword>
<dbReference type="PROSITE" id="PS50943">
    <property type="entry name" value="HTH_CROC1"/>
    <property type="match status" value="1"/>
</dbReference>
<keyword evidence="1" id="KW-0805">Transcription regulation</keyword>
<dbReference type="PANTHER" id="PTHR40661:SF3">
    <property type="entry name" value="FELS-1 PROPHAGE TRANSCRIPTIONAL REGULATOR"/>
    <property type="match status" value="1"/>
</dbReference>
<dbReference type="InterPro" id="IPR010982">
    <property type="entry name" value="Lambda_DNA-bd_dom_sf"/>
</dbReference>
<keyword evidence="4" id="KW-0175">Coiled coil</keyword>
<proteinExistence type="predicted"/>
<dbReference type="Gene3D" id="1.10.260.40">
    <property type="entry name" value="lambda repressor-like DNA-binding domains"/>
    <property type="match status" value="1"/>
</dbReference>
<protein>
    <submittedName>
        <fullName evidence="6">LexA repressor</fullName>
    </submittedName>
</protein>
<gene>
    <name evidence="6" type="primary">lexA_2</name>
    <name evidence="6" type="ORF">NBEOAGPD_1185</name>
</gene>
<name>A0AA37MAL7_9HYPH</name>
<dbReference type="InterPro" id="IPR001387">
    <property type="entry name" value="Cro/C1-type_HTH"/>
</dbReference>
<dbReference type="SUPFAM" id="SSF47413">
    <property type="entry name" value="lambda repressor-like DNA-binding domains"/>
    <property type="match status" value="1"/>
</dbReference>
<dbReference type="InterPro" id="IPR015927">
    <property type="entry name" value="Peptidase_S24_S26A/B/C"/>
</dbReference>
<dbReference type="PANTHER" id="PTHR40661">
    <property type="match status" value="1"/>
</dbReference>
<dbReference type="AlphaFoldDB" id="A0AA37MAL7"/>
<sequence length="234" mass="26452">MPELKRRRKELKLSLEKLANLVELSTSQIQRFETGERQPRLIDLQNLARALECRVEDLTGDEAPASEQRQPGPRRGLLPVPIIGRTAAGVFREVVEFADAEPEYVFEPEDEEFPKARRFSLLVEGDSMNAADPAIPDGARVVCVDFEQTGLPFMEGLIVVIERLREGGHLREWSVKEIELHDDEVWFCPRSANKTHKPIKVVNDPAADQWNSLSVIGLVRDVSLKVRRLGKAKP</sequence>
<reference evidence="6" key="2">
    <citation type="submission" date="2021-08" db="EMBL/GenBank/DDBJ databases">
        <authorList>
            <person name="Tani A."/>
            <person name="Ola A."/>
            <person name="Ogura Y."/>
            <person name="Katsura K."/>
            <person name="Hayashi T."/>
        </authorList>
    </citation>
    <scope>NUCLEOTIDE SEQUENCE</scope>
    <source>
        <strain evidence="6">NBRC 103626</strain>
    </source>
</reference>
<evidence type="ECO:0000256" key="4">
    <source>
        <dbReference type="SAM" id="Coils"/>
    </source>
</evidence>
<dbReference type="Gene3D" id="2.10.109.10">
    <property type="entry name" value="Umud Fragment, subunit A"/>
    <property type="match status" value="1"/>
</dbReference>
<feature type="coiled-coil region" evidence="4">
    <location>
        <begin position="1"/>
        <end position="61"/>
    </location>
</feature>
<evidence type="ECO:0000313" key="7">
    <source>
        <dbReference type="Proteomes" id="UP001055108"/>
    </source>
</evidence>
<keyword evidence="3" id="KW-0804">Transcription</keyword>
<evidence type="ECO:0000313" key="6">
    <source>
        <dbReference type="EMBL" id="GJD77973.1"/>
    </source>
</evidence>
<dbReference type="SUPFAM" id="SSF51306">
    <property type="entry name" value="LexA/Signal peptidase"/>
    <property type="match status" value="1"/>
</dbReference>
<dbReference type="InterPro" id="IPR039418">
    <property type="entry name" value="LexA-like"/>
</dbReference>
<accession>A0AA37MAL7</accession>
<evidence type="ECO:0000259" key="5">
    <source>
        <dbReference type="PROSITE" id="PS50943"/>
    </source>
</evidence>